<evidence type="ECO:0000313" key="2">
    <source>
        <dbReference type="Proteomes" id="UP000182840"/>
    </source>
</evidence>
<evidence type="ECO:0008006" key="3">
    <source>
        <dbReference type="Google" id="ProtNLM"/>
    </source>
</evidence>
<reference evidence="2" key="1">
    <citation type="submission" date="2016-11" db="EMBL/GenBank/DDBJ databases">
        <title>Mesorhizobium oceanicum sp. nov., isolated from deep seawater in South China Sea.</title>
        <authorList>
            <person name="Fu G.-Y."/>
        </authorList>
    </citation>
    <scope>NUCLEOTIDE SEQUENCE [LARGE SCALE GENOMIC DNA]</scope>
    <source>
        <strain evidence="2">B7</strain>
    </source>
</reference>
<gene>
    <name evidence="1" type="ORF">BSQ44_15625</name>
</gene>
<accession>A0A1L3STA6</accession>
<organism evidence="1 2">
    <name type="scientific">Aquibium oceanicum</name>
    <dbReference type="NCBI Taxonomy" id="1670800"/>
    <lineage>
        <taxon>Bacteria</taxon>
        <taxon>Pseudomonadati</taxon>
        <taxon>Pseudomonadota</taxon>
        <taxon>Alphaproteobacteria</taxon>
        <taxon>Hyphomicrobiales</taxon>
        <taxon>Phyllobacteriaceae</taxon>
        <taxon>Aquibium</taxon>
    </lineage>
</organism>
<dbReference type="RefSeq" id="WP_072605792.1">
    <property type="nucleotide sequence ID" value="NZ_CP018171.1"/>
</dbReference>
<dbReference type="Proteomes" id="UP000182840">
    <property type="component" value="Chromosome"/>
</dbReference>
<dbReference type="AlphaFoldDB" id="A0A1L3STA6"/>
<proteinExistence type="predicted"/>
<evidence type="ECO:0000313" key="1">
    <source>
        <dbReference type="EMBL" id="APH72628.1"/>
    </source>
</evidence>
<name>A0A1L3STA6_9HYPH</name>
<dbReference type="KEGG" id="meso:BSQ44_15625"/>
<protein>
    <recommendedName>
        <fullName evidence="3">DUF1127 domain-containing protein</fullName>
    </recommendedName>
</protein>
<dbReference type="OrthoDB" id="8116829at2"/>
<sequence length="59" mass="6820">MSVIGTIGNLARAYRRRREIARTERMIGAMPPELRKDVGWPDSYTAQIGRPVSHDWSRH</sequence>
<keyword evidence="2" id="KW-1185">Reference proteome</keyword>
<dbReference type="EMBL" id="CP018171">
    <property type="protein sequence ID" value="APH72628.1"/>
    <property type="molecule type" value="Genomic_DNA"/>
</dbReference>